<protein>
    <submittedName>
        <fullName evidence="1">Uncharacterized protein</fullName>
    </submittedName>
</protein>
<comment type="caution">
    <text evidence="1">The sequence shown here is derived from an EMBL/GenBank/DDBJ whole genome shotgun (WGS) entry which is preliminary data.</text>
</comment>
<gene>
    <name evidence="1" type="ORF">IDJ77_01915</name>
</gene>
<name>A0ABR7WMF4_9SPHI</name>
<evidence type="ECO:0000313" key="1">
    <source>
        <dbReference type="EMBL" id="MBD1362554.1"/>
    </source>
</evidence>
<organism evidence="1 2">
    <name type="scientific">Mucilaginibacter pankratovii</name>
    <dbReference type="NCBI Taxonomy" id="2772110"/>
    <lineage>
        <taxon>Bacteria</taxon>
        <taxon>Pseudomonadati</taxon>
        <taxon>Bacteroidota</taxon>
        <taxon>Sphingobacteriia</taxon>
        <taxon>Sphingobacteriales</taxon>
        <taxon>Sphingobacteriaceae</taxon>
        <taxon>Mucilaginibacter</taxon>
    </lineage>
</organism>
<accession>A0ABR7WMF4</accession>
<sequence length="117" mass="13573">MNYFSFSQNREEEYYNPLTHAAINKANLLLDAKIPPAVLQLIYHNSENTLLGEEVAIYDTSFDLLYHDAVEIDKVKETKQMITKIVSQKEIKFYQGDLQLVGILYRHNKVDYVITAC</sequence>
<dbReference type="EMBL" id="JACWMY010000001">
    <property type="protein sequence ID" value="MBD1362554.1"/>
    <property type="molecule type" value="Genomic_DNA"/>
</dbReference>
<dbReference type="RefSeq" id="WP_191187228.1">
    <property type="nucleotide sequence ID" value="NZ_JACWMY010000001.1"/>
</dbReference>
<evidence type="ECO:0000313" key="2">
    <source>
        <dbReference type="Proteomes" id="UP000606600"/>
    </source>
</evidence>
<keyword evidence="2" id="KW-1185">Reference proteome</keyword>
<proteinExistence type="predicted"/>
<dbReference type="Proteomes" id="UP000606600">
    <property type="component" value="Unassembled WGS sequence"/>
</dbReference>
<reference evidence="1 2" key="1">
    <citation type="submission" date="2020-09" db="EMBL/GenBank/DDBJ databases">
        <title>Novel species of Mucilaginibacter isolated from a glacier on the Tibetan Plateau.</title>
        <authorList>
            <person name="Liu Q."/>
            <person name="Xin Y.-H."/>
        </authorList>
    </citation>
    <scope>NUCLEOTIDE SEQUENCE [LARGE SCALE GENOMIC DNA]</scope>
    <source>
        <strain evidence="1 2">ZT4R22</strain>
    </source>
</reference>